<sequence>MSNQRCGSPQNKFGRSKVQEFHRNRTGISQESVQFHRKNTGFGKFSRNPNEALVANTSTA</sequence>
<dbReference type="AlphaFoldDB" id="A0A0A9FTJ0"/>
<reference evidence="2" key="1">
    <citation type="submission" date="2014-09" db="EMBL/GenBank/DDBJ databases">
        <authorList>
            <person name="Magalhaes I.L.F."/>
            <person name="Oliveira U."/>
            <person name="Santos F.R."/>
            <person name="Vidigal T.H.D.A."/>
            <person name="Brescovit A.D."/>
            <person name="Santos A.J."/>
        </authorList>
    </citation>
    <scope>NUCLEOTIDE SEQUENCE</scope>
    <source>
        <tissue evidence="2">Shoot tissue taken approximately 20 cm above the soil surface</tissue>
    </source>
</reference>
<organism evidence="2">
    <name type="scientific">Arundo donax</name>
    <name type="common">Giant reed</name>
    <name type="synonym">Donax arundinaceus</name>
    <dbReference type="NCBI Taxonomy" id="35708"/>
    <lineage>
        <taxon>Eukaryota</taxon>
        <taxon>Viridiplantae</taxon>
        <taxon>Streptophyta</taxon>
        <taxon>Embryophyta</taxon>
        <taxon>Tracheophyta</taxon>
        <taxon>Spermatophyta</taxon>
        <taxon>Magnoliopsida</taxon>
        <taxon>Liliopsida</taxon>
        <taxon>Poales</taxon>
        <taxon>Poaceae</taxon>
        <taxon>PACMAD clade</taxon>
        <taxon>Arundinoideae</taxon>
        <taxon>Arundineae</taxon>
        <taxon>Arundo</taxon>
    </lineage>
</organism>
<proteinExistence type="predicted"/>
<feature type="region of interest" description="Disordered" evidence="1">
    <location>
        <begin position="40"/>
        <end position="60"/>
    </location>
</feature>
<reference evidence="2" key="2">
    <citation type="journal article" date="2015" name="Data Brief">
        <title>Shoot transcriptome of the giant reed, Arundo donax.</title>
        <authorList>
            <person name="Barrero R.A."/>
            <person name="Guerrero F.D."/>
            <person name="Moolhuijzen P."/>
            <person name="Goolsby J.A."/>
            <person name="Tidwell J."/>
            <person name="Bellgard S.E."/>
            <person name="Bellgard M.I."/>
        </authorList>
    </citation>
    <scope>NUCLEOTIDE SEQUENCE</scope>
    <source>
        <tissue evidence="2">Shoot tissue taken approximately 20 cm above the soil surface</tissue>
    </source>
</reference>
<protein>
    <submittedName>
        <fullName evidence="2">Uncharacterized protein</fullName>
    </submittedName>
</protein>
<evidence type="ECO:0000256" key="1">
    <source>
        <dbReference type="SAM" id="MobiDB-lite"/>
    </source>
</evidence>
<dbReference type="EMBL" id="GBRH01181721">
    <property type="protein sequence ID" value="JAE16175.1"/>
    <property type="molecule type" value="Transcribed_RNA"/>
</dbReference>
<accession>A0A0A9FTJ0</accession>
<evidence type="ECO:0000313" key="2">
    <source>
        <dbReference type="EMBL" id="JAE16175.1"/>
    </source>
</evidence>
<name>A0A0A9FTJ0_ARUDO</name>